<dbReference type="CDD" id="cd00834">
    <property type="entry name" value="KAS_I_II"/>
    <property type="match status" value="1"/>
</dbReference>
<evidence type="ECO:0000256" key="2">
    <source>
        <dbReference type="ARBA" id="ARBA00008467"/>
    </source>
</evidence>
<dbReference type="STRING" id="3218.A0A2K1JKM0"/>
<evidence type="ECO:0000256" key="1">
    <source>
        <dbReference type="ARBA" id="ARBA00005194"/>
    </source>
</evidence>
<dbReference type="FunCoup" id="A0A2K1JKM0">
    <property type="interactions" value="2586"/>
</dbReference>
<evidence type="ECO:0000259" key="12">
    <source>
        <dbReference type="PROSITE" id="PS52004"/>
    </source>
</evidence>
<dbReference type="NCBIfam" id="NF005589">
    <property type="entry name" value="PRK07314.1"/>
    <property type="match status" value="1"/>
</dbReference>
<dbReference type="Gramene" id="Pp3c13_3620V3.2">
    <property type="protein sequence ID" value="Pp3c13_3620V3.2"/>
    <property type="gene ID" value="Pp3c13_3620"/>
</dbReference>
<proteinExistence type="inferred from homology"/>
<protein>
    <recommendedName>
        <fullName evidence="9">3-oxoacyl-[acyl-carrier-protein] synthase</fullName>
    </recommendedName>
</protein>
<organism evidence="13">
    <name type="scientific">Physcomitrium patens</name>
    <name type="common">Spreading-leaved earth moss</name>
    <name type="synonym">Physcomitrella patens</name>
    <dbReference type="NCBI Taxonomy" id="3218"/>
    <lineage>
        <taxon>Eukaryota</taxon>
        <taxon>Viridiplantae</taxon>
        <taxon>Streptophyta</taxon>
        <taxon>Embryophyta</taxon>
        <taxon>Bryophyta</taxon>
        <taxon>Bryophytina</taxon>
        <taxon>Bryopsida</taxon>
        <taxon>Funariidae</taxon>
        <taxon>Funariales</taxon>
        <taxon>Funariaceae</taxon>
        <taxon>Physcomitrium</taxon>
    </lineage>
</organism>
<sequence>MVRYRRFIVDGLLKRGARRLSYDWSSLPPPEIPQRRVVVTGLGLVTPLGAGVQVSWDRLIALKTGVQALSAESLRLKDPGLLQQLPSRVAALVPRGSAAGDFDVEKWLNSTSPAFIAYAQCAAEEALTDANWHPQDAADLERTGVAIGGGIGSINDILEAAHLINKKELRRLTPFFVPRILINMAAGHVSIRHGFKGPNHAVVTACASGAHSLGDAARMVKFGDADVMVAGGTESSIDPLSMAGFCRARALSTKFNDNPTHSSRPFDQARDGFVMGEGAGVVVLEEYQHALNRGAKIYAEIRGYGMSGDAHHITQPSQEGRGAYLAMSRALQQAGLQPTDVDYINAHATSTPLGDVVEARAIRDVFKDHAHSGRLALSSTKGATGHLLGAAGAVEAIFCVLALHHGISPPTLNLEQPDPIFDGHFCPLKASKSMNIRAVLTNSFGFGGTNAALVFTAPPVS</sequence>
<dbReference type="KEGG" id="ppp:112290212"/>
<dbReference type="Pfam" id="PF00109">
    <property type="entry name" value="ketoacyl-synt"/>
    <property type="match status" value="1"/>
</dbReference>
<dbReference type="PROSITE" id="PS52004">
    <property type="entry name" value="KS3_2"/>
    <property type="match status" value="1"/>
</dbReference>
<dbReference type="FunFam" id="3.40.47.10:FF:000024">
    <property type="entry name" value="3-oxoacyl-[acyl-carrier-protein] synthase, mitochondrial"/>
    <property type="match status" value="1"/>
</dbReference>
<dbReference type="InterPro" id="IPR020841">
    <property type="entry name" value="PKS_Beta-ketoAc_synthase_dom"/>
</dbReference>
<dbReference type="InterPro" id="IPR018201">
    <property type="entry name" value="Ketoacyl_synth_AS"/>
</dbReference>
<dbReference type="InterPro" id="IPR014030">
    <property type="entry name" value="Ketoacyl_synth_N"/>
</dbReference>
<dbReference type="AlphaFoldDB" id="A0A2K1JKM0"/>
<evidence type="ECO:0000313" key="14">
    <source>
        <dbReference type="EnsemblPlants" id="Pp3c13_3620V3.1"/>
    </source>
</evidence>
<keyword evidence="5" id="KW-0276">Fatty acid metabolism</keyword>
<evidence type="ECO:0000256" key="6">
    <source>
        <dbReference type="ARBA" id="ARBA00023098"/>
    </source>
</evidence>
<evidence type="ECO:0000313" key="15">
    <source>
        <dbReference type="Proteomes" id="UP000006727"/>
    </source>
</evidence>
<reference evidence="14" key="3">
    <citation type="submission" date="2020-12" db="UniProtKB">
        <authorList>
            <consortium name="EnsemblPlants"/>
        </authorList>
    </citation>
    <scope>IDENTIFICATION</scope>
</reference>
<dbReference type="NCBIfam" id="TIGR03150">
    <property type="entry name" value="fabF"/>
    <property type="match status" value="1"/>
</dbReference>
<evidence type="ECO:0000256" key="11">
    <source>
        <dbReference type="RuleBase" id="RU003694"/>
    </source>
</evidence>
<feature type="active site" description="For beta-ketoacyl synthase activity" evidence="10">
    <location>
        <position position="206"/>
    </location>
</feature>
<dbReference type="InterPro" id="IPR014031">
    <property type="entry name" value="Ketoacyl_synth_C"/>
</dbReference>
<dbReference type="Proteomes" id="UP000006727">
    <property type="component" value="Chromosome 13"/>
</dbReference>
<dbReference type="InterPro" id="IPR016039">
    <property type="entry name" value="Thiolase-like"/>
</dbReference>
<comment type="pathway">
    <text evidence="1">Lipid metabolism; fatty acid biosynthesis.</text>
</comment>
<dbReference type="OrthoDB" id="5334845at2759"/>
<evidence type="ECO:0000256" key="3">
    <source>
        <dbReference type="ARBA" id="ARBA00022516"/>
    </source>
</evidence>
<dbReference type="InterPro" id="IPR017568">
    <property type="entry name" value="3-oxoacyl-ACP_synth-2"/>
</dbReference>
<feature type="domain" description="Ketosynthase family 3 (KS3)" evidence="12">
    <location>
        <begin position="34"/>
        <end position="457"/>
    </location>
</feature>
<gene>
    <name evidence="14" type="primary">LOC112290212</name>
    <name evidence="13" type="ORF">PHYPA_016932</name>
</gene>
<dbReference type="Gramene" id="Pp3c13_3620V3.1">
    <property type="protein sequence ID" value="Pp3c13_3620V3.1"/>
    <property type="gene ID" value="Pp3c13_3620"/>
</dbReference>
<dbReference type="SMART" id="SM00825">
    <property type="entry name" value="PKS_KS"/>
    <property type="match status" value="1"/>
</dbReference>
<keyword evidence="8" id="KW-0012">Acyltransferase</keyword>
<dbReference type="RefSeq" id="XP_024392049.1">
    <property type="nucleotide sequence ID" value="XM_024536281.2"/>
</dbReference>
<evidence type="ECO:0000256" key="5">
    <source>
        <dbReference type="ARBA" id="ARBA00022832"/>
    </source>
</evidence>
<dbReference type="PANTHER" id="PTHR11712">
    <property type="entry name" value="POLYKETIDE SYNTHASE-RELATED"/>
    <property type="match status" value="1"/>
</dbReference>
<dbReference type="GO" id="GO:0005739">
    <property type="term" value="C:mitochondrion"/>
    <property type="evidence" value="ECO:0000318"/>
    <property type="project" value="GO_Central"/>
</dbReference>
<keyword evidence="3 9" id="KW-0444">Lipid biosynthesis</keyword>
<dbReference type="GO" id="GO:0004315">
    <property type="term" value="F:3-oxoacyl-[acyl-carrier-protein] synthase activity"/>
    <property type="evidence" value="ECO:0000318"/>
    <property type="project" value="GO_Central"/>
</dbReference>
<dbReference type="EnsemblPlants" id="Pp3c13_3620V3.2">
    <property type="protein sequence ID" value="Pp3c13_3620V3.2"/>
    <property type="gene ID" value="Pp3c13_3620"/>
</dbReference>
<dbReference type="PROSITE" id="PS00606">
    <property type="entry name" value="KS3_1"/>
    <property type="match status" value="1"/>
</dbReference>
<dbReference type="GeneID" id="112290212"/>
<evidence type="ECO:0000256" key="10">
    <source>
        <dbReference type="PIRSR" id="PIRSR000447-1"/>
    </source>
</evidence>
<dbReference type="Gene3D" id="3.40.47.10">
    <property type="match status" value="1"/>
</dbReference>
<keyword evidence="15" id="KW-1185">Reference proteome</keyword>
<dbReference type="EnsemblPlants" id="Pp3c13_3620V3.1">
    <property type="protein sequence ID" value="Pp3c13_3620V3.1"/>
    <property type="gene ID" value="Pp3c13_3620"/>
</dbReference>
<keyword evidence="4 9" id="KW-0808">Transferase</keyword>
<evidence type="ECO:0000313" key="13">
    <source>
        <dbReference type="EMBL" id="PNR42103.1"/>
    </source>
</evidence>
<dbReference type="InterPro" id="IPR000794">
    <property type="entry name" value="Beta-ketoacyl_synthase"/>
</dbReference>
<reference evidence="13 15" key="1">
    <citation type="journal article" date="2008" name="Science">
        <title>The Physcomitrella genome reveals evolutionary insights into the conquest of land by plants.</title>
        <authorList>
            <person name="Rensing S."/>
            <person name="Lang D."/>
            <person name="Zimmer A."/>
            <person name="Terry A."/>
            <person name="Salamov A."/>
            <person name="Shapiro H."/>
            <person name="Nishiyama T."/>
            <person name="Perroud P.-F."/>
            <person name="Lindquist E."/>
            <person name="Kamisugi Y."/>
            <person name="Tanahashi T."/>
            <person name="Sakakibara K."/>
            <person name="Fujita T."/>
            <person name="Oishi K."/>
            <person name="Shin-I T."/>
            <person name="Kuroki Y."/>
            <person name="Toyoda A."/>
            <person name="Suzuki Y."/>
            <person name="Hashimoto A."/>
            <person name="Yamaguchi K."/>
            <person name="Sugano A."/>
            <person name="Kohara Y."/>
            <person name="Fujiyama A."/>
            <person name="Anterola A."/>
            <person name="Aoki S."/>
            <person name="Ashton N."/>
            <person name="Barbazuk W.B."/>
            <person name="Barker E."/>
            <person name="Bennetzen J."/>
            <person name="Bezanilla M."/>
            <person name="Blankenship R."/>
            <person name="Cho S.H."/>
            <person name="Dutcher S."/>
            <person name="Estelle M."/>
            <person name="Fawcett J.A."/>
            <person name="Gundlach H."/>
            <person name="Hanada K."/>
            <person name="Heyl A."/>
            <person name="Hicks K.A."/>
            <person name="Hugh J."/>
            <person name="Lohr M."/>
            <person name="Mayer K."/>
            <person name="Melkozernov A."/>
            <person name="Murata T."/>
            <person name="Nelson D."/>
            <person name="Pils B."/>
            <person name="Prigge M."/>
            <person name="Reiss B."/>
            <person name="Renner T."/>
            <person name="Rombauts S."/>
            <person name="Rushton P."/>
            <person name="Sanderfoot A."/>
            <person name="Schween G."/>
            <person name="Shiu S.-H."/>
            <person name="Stueber K."/>
            <person name="Theodoulou F.L."/>
            <person name="Tu H."/>
            <person name="Van de Peer Y."/>
            <person name="Verrier P.J."/>
            <person name="Waters E."/>
            <person name="Wood A."/>
            <person name="Yang L."/>
            <person name="Cove D."/>
            <person name="Cuming A."/>
            <person name="Hasebe M."/>
            <person name="Lucas S."/>
            <person name="Mishler D.B."/>
            <person name="Reski R."/>
            <person name="Grigoriev I."/>
            <person name="Quatrano R.S."/>
            <person name="Boore J.L."/>
        </authorList>
    </citation>
    <scope>NUCLEOTIDE SEQUENCE [LARGE SCALE GENOMIC DNA]</scope>
    <source>
        <strain evidence="14 15">cv. Gransden 2004</strain>
    </source>
</reference>
<accession>A0A2K1JKM0</accession>
<dbReference type="Pfam" id="PF02801">
    <property type="entry name" value="Ketoacyl-synt_C"/>
    <property type="match status" value="1"/>
</dbReference>
<dbReference type="OMA" id="QIGHCLG"/>
<keyword evidence="7 9" id="KW-0275">Fatty acid biosynthesis</keyword>
<comment type="similarity">
    <text evidence="2 9 11">Belongs to the thiolase-like superfamily. Beta-ketoacyl-ACP synthases family.</text>
</comment>
<evidence type="ECO:0000256" key="4">
    <source>
        <dbReference type="ARBA" id="ARBA00022679"/>
    </source>
</evidence>
<dbReference type="FunFam" id="3.40.47.10:FF:000015">
    <property type="entry name" value="3-oxoacyl-[acyl-carrier-protein] synthase, mitochondrial"/>
    <property type="match status" value="1"/>
</dbReference>
<dbReference type="SUPFAM" id="SSF53901">
    <property type="entry name" value="Thiolase-like"/>
    <property type="match status" value="2"/>
</dbReference>
<name>A0A2K1JKM0_PHYPA</name>
<dbReference type="EMBL" id="ABEU02000013">
    <property type="protein sequence ID" value="PNR42103.1"/>
    <property type="molecule type" value="Genomic_DNA"/>
</dbReference>
<dbReference type="PANTHER" id="PTHR11712:SF297">
    <property type="entry name" value="3-OXOACYL-[ACYL-CARRIER-PROTEIN] SYNTHASE, MITOCHONDRIAL"/>
    <property type="match status" value="1"/>
</dbReference>
<dbReference type="GO" id="GO:0006633">
    <property type="term" value="P:fatty acid biosynthetic process"/>
    <property type="evidence" value="ECO:0000318"/>
    <property type="project" value="GO_Central"/>
</dbReference>
<evidence type="ECO:0000256" key="7">
    <source>
        <dbReference type="ARBA" id="ARBA00023160"/>
    </source>
</evidence>
<evidence type="ECO:0000256" key="9">
    <source>
        <dbReference type="PIRNR" id="PIRNR000447"/>
    </source>
</evidence>
<reference evidence="13 15" key="2">
    <citation type="journal article" date="2018" name="Plant J.">
        <title>The Physcomitrella patens chromosome-scale assembly reveals moss genome structure and evolution.</title>
        <authorList>
            <person name="Lang D."/>
            <person name="Ullrich K.K."/>
            <person name="Murat F."/>
            <person name="Fuchs J."/>
            <person name="Jenkins J."/>
            <person name="Haas F.B."/>
            <person name="Piednoel M."/>
            <person name="Gundlach H."/>
            <person name="Van Bel M."/>
            <person name="Meyberg R."/>
            <person name="Vives C."/>
            <person name="Morata J."/>
            <person name="Symeonidi A."/>
            <person name="Hiss M."/>
            <person name="Muchero W."/>
            <person name="Kamisugi Y."/>
            <person name="Saleh O."/>
            <person name="Blanc G."/>
            <person name="Decker E.L."/>
            <person name="van Gessel N."/>
            <person name="Grimwood J."/>
            <person name="Hayes R.D."/>
            <person name="Graham S.W."/>
            <person name="Gunter L.E."/>
            <person name="McDaniel S.F."/>
            <person name="Hoernstein S.N.W."/>
            <person name="Larsson A."/>
            <person name="Li F.W."/>
            <person name="Perroud P.F."/>
            <person name="Phillips J."/>
            <person name="Ranjan P."/>
            <person name="Rokshar D.S."/>
            <person name="Rothfels C.J."/>
            <person name="Schneider L."/>
            <person name="Shu S."/>
            <person name="Stevenson D.W."/>
            <person name="Thummler F."/>
            <person name="Tillich M."/>
            <person name="Villarreal Aguilar J.C."/>
            <person name="Widiez T."/>
            <person name="Wong G.K."/>
            <person name="Wymore A."/>
            <person name="Zhang Y."/>
            <person name="Zimmer A.D."/>
            <person name="Quatrano R.S."/>
            <person name="Mayer K.F.X."/>
            <person name="Goodstein D."/>
            <person name="Casacuberta J.M."/>
            <person name="Vandepoele K."/>
            <person name="Reski R."/>
            <person name="Cuming A.C."/>
            <person name="Tuskan G.A."/>
            <person name="Maumus F."/>
            <person name="Salse J."/>
            <person name="Schmutz J."/>
            <person name="Rensing S.A."/>
        </authorList>
    </citation>
    <scope>NUCLEOTIDE SEQUENCE [LARGE SCALE GENOMIC DNA]</scope>
    <source>
        <strain evidence="14 15">cv. Gransden 2004</strain>
    </source>
</reference>
<keyword evidence="6" id="KW-0443">Lipid metabolism</keyword>
<evidence type="ECO:0000256" key="8">
    <source>
        <dbReference type="ARBA" id="ARBA00023315"/>
    </source>
</evidence>
<dbReference type="PIRSF" id="PIRSF000447">
    <property type="entry name" value="KAS_II"/>
    <property type="match status" value="1"/>
</dbReference>
<dbReference type="PaxDb" id="3218-PP1S107_54V6.1"/>